<feature type="transmembrane region" description="Helical" evidence="8">
    <location>
        <begin position="255"/>
        <end position="277"/>
    </location>
</feature>
<dbReference type="Proteomes" id="UP000265750">
    <property type="component" value="Unassembled WGS sequence"/>
</dbReference>
<feature type="transmembrane region" description="Helical" evidence="8">
    <location>
        <begin position="229"/>
        <end position="249"/>
    </location>
</feature>
<reference evidence="10" key="1">
    <citation type="submission" date="2018-09" db="EMBL/GenBank/DDBJ databases">
        <authorList>
            <person name="Tuo L."/>
        </authorList>
    </citation>
    <scope>NUCLEOTIDE SEQUENCE [LARGE SCALE GENOMIC DNA]</scope>
    <source>
        <strain evidence="10">M2BS4Y-1</strain>
    </source>
</reference>
<name>A0A3A1WK45_9HYPH</name>
<dbReference type="AlphaFoldDB" id="A0A3A1WK45"/>
<feature type="transmembrane region" description="Helical" evidence="8">
    <location>
        <begin position="127"/>
        <end position="148"/>
    </location>
</feature>
<protein>
    <submittedName>
        <fullName evidence="9">ABC transporter permease</fullName>
    </submittedName>
</protein>
<dbReference type="GO" id="GO:0005886">
    <property type="term" value="C:plasma membrane"/>
    <property type="evidence" value="ECO:0007669"/>
    <property type="project" value="UniProtKB-SubCell"/>
</dbReference>
<organism evidence="9 10">
    <name type="scientific">Aureimonas flava</name>
    <dbReference type="NCBI Taxonomy" id="2320271"/>
    <lineage>
        <taxon>Bacteria</taxon>
        <taxon>Pseudomonadati</taxon>
        <taxon>Pseudomonadota</taxon>
        <taxon>Alphaproteobacteria</taxon>
        <taxon>Hyphomicrobiales</taxon>
        <taxon>Aurantimonadaceae</taxon>
        <taxon>Aureimonas</taxon>
    </lineage>
</organism>
<evidence type="ECO:0000256" key="2">
    <source>
        <dbReference type="ARBA" id="ARBA00022448"/>
    </source>
</evidence>
<dbReference type="PANTHER" id="PTHR32196:SF21">
    <property type="entry name" value="ABC TRANSPORTER PERMEASE PROTEIN YPHD-RELATED"/>
    <property type="match status" value="1"/>
</dbReference>
<sequence length="331" mass="33903">MQSKANASAAPAASVKPAVTRPPVQWSDFVVYFFFAAVILFFAVMIGDKGFLTTANLFNITRTTSMIAVMAIAMTFVIAAGELDLSIGSTAALSALVAALVMQAGFGIVGGVAAAILAGLAVGAVNGFFVTVVNIPSFLVTLGMMQFVRGLDMRLTYTKPVPIADTGFTGIFGSGNVAGVPSLFIWSLVAAILGHVVLRYTSFGRQVLATGGNRVAAQYSGVPVKRIKLYCFLISGAAGAVAGMLYSGMMQTARYNFGTGAELAAIAAVILGGTSLFGGKATIIGTFVGALLIGTINNGLIIMGLDVSEQNMVAGALIVLAVAFGRKRASA</sequence>
<dbReference type="InterPro" id="IPR001851">
    <property type="entry name" value="ABC_transp_permease"/>
</dbReference>
<evidence type="ECO:0000256" key="7">
    <source>
        <dbReference type="ARBA" id="ARBA00023136"/>
    </source>
</evidence>
<gene>
    <name evidence="9" type="ORF">D3218_13335</name>
</gene>
<keyword evidence="2" id="KW-0813">Transport</keyword>
<feature type="transmembrane region" description="Helical" evidence="8">
    <location>
        <begin position="284"/>
        <end position="305"/>
    </location>
</feature>
<comment type="caution">
    <text evidence="9">The sequence shown here is derived from an EMBL/GenBank/DDBJ whole genome shotgun (WGS) entry which is preliminary data.</text>
</comment>
<evidence type="ECO:0000256" key="6">
    <source>
        <dbReference type="ARBA" id="ARBA00022989"/>
    </source>
</evidence>
<keyword evidence="5 8" id="KW-0812">Transmembrane</keyword>
<keyword evidence="3" id="KW-1003">Cell membrane</keyword>
<dbReference type="RefSeq" id="WP_119540568.1">
    <property type="nucleotide sequence ID" value="NZ_QYRN01000006.1"/>
</dbReference>
<keyword evidence="6 8" id="KW-1133">Transmembrane helix</keyword>
<keyword evidence="4" id="KW-0997">Cell inner membrane</keyword>
<accession>A0A3A1WK45</accession>
<dbReference type="PANTHER" id="PTHR32196">
    <property type="entry name" value="ABC TRANSPORTER PERMEASE PROTEIN YPHD-RELATED-RELATED"/>
    <property type="match status" value="1"/>
</dbReference>
<feature type="transmembrane region" description="Helical" evidence="8">
    <location>
        <begin position="29"/>
        <end position="47"/>
    </location>
</feature>
<evidence type="ECO:0000313" key="10">
    <source>
        <dbReference type="Proteomes" id="UP000265750"/>
    </source>
</evidence>
<feature type="transmembrane region" description="Helical" evidence="8">
    <location>
        <begin position="92"/>
        <end position="120"/>
    </location>
</feature>
<evidence type="ECO:0000256" key="5">
    <source>
        <dbReference type="ARBA" id="ARBA00022692"/>
    </source>
</evidence>
<keyword evidence="10" id="KW-1185">Reference proteome</keyword>
<dbReference type="GO" id="GO:0022857">
    <property type="term" value="F:transmembrane transporter activity"/>
    <property type="evidence" value="ECO:0007669"/>
    <property type="project" value="InterPro"/>
</dbReference>
<dbReference type="EMBL" id="QYRN01000006">
    <property type="protein sequence ID" value="RIY00259.1"/>
    <property type="molecule type" value="Genomic_DNA"/>
</dbReference>
<comment type="subcellular location">
    <subcellularLocation>
        <location evidence="1">Cell membrane</location>
        <topology evidence="1">Multi-pass membrane protein</topology>
    </subcellularLocation>
</comment>
<feature type="transmembrane region" description="Helical" evidence="8">
    <location>
        <begin position="59"/>
        <end position="80"/>
    </location>
</feature>
<dbReference type="Pfam" id="PF02653">
    <property type="entry name" value="BPD_transp_2"/>
    <property type="match status" value="1"/>
</dbReference>
<dbReference type="CDD" id="cd06579">
    <property type="entry name" value="TM_PBP1_transp_AraH_like"/>
    <property type="match status" value="1"/>
</dbReference>
<dbReference type="OrthoDB" id="7828036at2"/>
<keyword evidence="7 8" id="KW-0472">Membrane</keyword>
<evidence type="ECO:0000256" key="3">
    <source>
        <dbReference type="ARBA" id="ARBA00022475"/>
    </source>
</evidence>
<evidence type="ECO:0000313" key="9">
    <source>
        <dbReference type="EMBL" id="RIY00259.1"/>
    </source>
</evidence>
<evidence type="ECO:0000256" key="8">
    <source>
        <dbReference type="SAM" id="Phobius"/>
    </source>
</evidence>
<feature type="transmembrane region" description="Helical" evidence="8">
    <location>
        <begin position="178"/>
        <end position="198"/>
    </location>
</feature>
<evidence type="ECO:0000256" key="1">
    <source>
        <dbReference type="ARBA" id="ARBA00004651"/>
    </source>
</evidence>
<proteinExistence type="predicted"/>
<evidence type="ECO:0000256" key="4">
    <source>
        <dbReference type="ARBA" id="ARBA00022519"/>
    </source>
</evidence>